<dbReference type="InterPro" id="IPR011042">
    <property type="entry name" value="6-blade_b-propeller_TolB-like"/>
</dbReference>
<dbReference type="InterPro" id="IPR011659">
    <property type="entry name" value="WD40"/>
</dbReference>
<name>A0ABU9Y7G9_9SPHN</name>
<dbReference type="Pfam" id="PF07676">
    <property type="entry name" value="PD40"/>
    <property type="match status" value="4"/>
</dbReference>
<dbReference type="RefSeq" id="WP_343892668.1">
    <property type="nucleotide sequence ID" value="NZ_BAAAEH010000061.1"/>
</dbReference>
<proteinExistence type="inferred from homology"/>
<evidence type="ECO:0000313" key="3">
    <source>
        <dbReference type="Proteomes" id="UP001419910"/>
    </source>
</evidence>
<accession>A0ABU9Y7G9</accession>
<comment type="caution">
    <text evidence="2">The sequence shown here is derived from an EMBL/GenBank/DDBJ whole genome shotgun (WGS) entry which is preliminary data.</text>
</comment>
<dbReference type="PANTHER" id="PTHR36842:SF1">
    <property type="entry name" value="PROTEIN TOLB"/>
    <property type="match status" value="1"/>
</dbReference>
<dbReference type="PANTHER" id="PTHR36842">
    <property type="entry name" value="PROTEIN TOLB HOMOLOG"/>
    <property type="match status" value="1"/>
</dbReference>
<protein>
    <recommendedName>
        <fullName evidence="4">Biopolymer transporter TolR</fullName>
    </recommendedName>
</protein>
<dbReference type="SUPFAM" id="SSF82171">
    <property type="entry name" value="DPP6 N-terminal domain-like"/>
    <property type="match status" value="1"/>
</dbReference>
<evidence type="ECO:0008006" key="4">
    <source>
        <dbReference type="Google" id="ProtNLM"/>
    </source>
</evidence>
<organism evidence="2 3">
    <name type="scientific">Sphingomonas oligophenolica</name>
    <dbReference type="NCBI Taxonomy" id="301154"/>
    <lineage>
        <taxon>Bacteria</taxon>
        <taxon>Pseudomonadati</taxon>
        <taxon>Pseudomonadota</taxon>
        <taxon>Alphaproteobacteria</taxon>
        <taxon>Sphingomonadales</taxon>
        <taxon>Sphingomonadaceae</taxon>
        <taxon>Sphingomonas</taxon>
    </lineage>
</organism>
<comment type="similarity">
    <text evidence="1">Belongs to the TolB family.</text>
</comment>
<reference evidence="2 3" key="1">
    <citation type="submission" date="2024-05" db="EMBL/GenBank/DDBJ databases">
        <authorList>
            <person name="Liu Q."/>
            <person name="Xin Y.-H."/>
        </authorList>
    </citation>
    <scope>NUCLEOTIDE SEQUENCE [LARGE SCALE GENOMIC DNA]</scope>
    <source>
        <strain evidence="2 3">CGMCC 1.10181</strain>
    </source>
</reference>
<keyword evidence="3" id="KW-1185">Reference proteome</keyword>
<dbReference type="Proteomes" id="UP001419910">
    <property type="component" value="Unassembled WGS sequence"/>
</dbReference>
<dbReference type="Gene3D" id="2.120.10.30">
    <property type="entry name" value="TolB, C-terminal domain"/>
    <property type="match status" value="1"/>
</dbReference>
<dbReference type="EMBL" id="JBDIME010000020">
    <property type="protein sequence ID" value="MEN2791764.1"/>
    <property type="molecule type" value="Genomic_DNA"/>
</dbReference>
<evidence type="ECO:0000256" key="1">
    <source>
        <dbReference type="ARBA" id="ARBA00009820"/>
    </source>
</evidence>
<gene>
    <name evidence="2" type="ORF">ABC974_19185</name>
</gene>
<evidence type="ECO:0000313" key="2">
    <source>
        <dbReference type="EMBL" id="MEN2791764.1"/>
    </source>
</evidence>
<sequence>MLMIFALGGGTGARQPGAPHRQSLGLFGHQADIGAPALAGTATFDAAAATYRVTGGGANIWGGKDAFHFVWTRRSGDLHVAADIDWIGTGGDPHRKAGMMIRQNLTPGSPFADVMVHGNGATALQYREVQDGPTREISSNVRAPHGIRLEREGDYVYFSVTGADGALHHAGGNFRIALPGSCYVGLAVSAHDDKVTETAVFSHVALTVPVLAVVPDTGYPAKVESTLEVMPVGVDDVYRRVVRHFDGKIEAPNWTRDGTALVYNSGGLIYRIPVAGGEPVAIDTGPNRKNNNDHGLSPDGRELIISDQSEPDNLSRIHLLPLAGSAAPRLLVSHADARSYWHGWSPDGKTIAYVFVRSATNEYDIYAHDIADGVERPLIKGPGVDDGPEYTPDGRFLYFNSTRTGAMQIWRALADGSNPEQVTRDANYRDWFPHISPDGKWIAFVSFGLDVDLGDHPPNRNVMLRIMPTDGSAPPRVLTRLFGGQGTMNVPSWSPDSKSIAFVSYRLVR</sequence>